<keyword evidence="2 7" id="KW-0813">Transport</keyword>
<keyword evidence="13" id="KW-1185">Reference proteome</keyword>
<feature type="region of interest" description="Disordered" evidence="8">
    <location>
        <begin position="43"/>
        <end position="101"/>
    </location>
</feature>
<reference evidence="12 13" key="1">
    <citation type="submission" date="2023-01" db="EMBL/GenBank/DDBJ databases">
        <title>Novel species of the genus Asticcacaulis isolated from rivers.</title>
        <authorList>
            <person name="Lu H."/>
        </authorList>
    </citation>
    <scope>NUCLEOTIDE SEQUENCE [LARGE SCALE GENOMIC DNA]</scope>
    <source>
        <strain evidence="12 13">LKC15W</strain>
    </source>
</reference>
<dbReference type="Proteomes" id="UP001218579">
    <property type="component" value="Unassembled WGS sequence"/>
</dbReference>
<dbReference type="PANTHER" id="PTHR40980:SF4">
    <property type="entry name" value="TONB-DEPENDENT RECEPTOR-LIKE BETA-BARREL DOMAIN-CONTAINING PROTEIN"/>
    <property type="match status" value="1"/>
</dbReference>
<evidence type="ECO:0000256" key="1">
    <source>
        <dbReference type="ARBA" id="ARBA00004571"/>
    </source>
</evidence>
<feature type="region of interest" description="Disordered" evidence="8">
    <location>
        <begin position="753"/>
        <end position="787"/>
    </location>
</feature>
<keyword evidence="12" id="KW-0675">Receptor</keyword>
<dbReference type="PROSITE" id="PS52016">
    <property type="entry name" value="TONB_DEPENDENT_REC_3"/>
    <property type="match status" value="1"/>
</dbReference>
<evidence type="ECO:0000256" key="3">
    <source>
        <dbReference type="ARBA" id="ARBA00022452"/>
    </source>
</evidence>
<feature type="domain" description="Outer membrane protein beta-barrel" evidence="11">
    <location>
        <begin position="349"/>
        <end position="747"/>
    </location>
</feature>
<gene>
    <name evidence="12" type="ORF">PQU98_10760</name>
</gene>
<comment type="caution">
    <text evidence="12">The sequence shown here is derived from an EMBL/GenBank/DDBJ whole genome shotgun (WGS) entry which is preliminary data.</text>
</comment>
<evidence type="ECO:0000313" key="13">
    <source>
        <dbReference type="Proteomes" id="UP001218579"/>
    </source>
</evidence>
<name>A0ABT5HM00_9CAUL</name>
<feature type="signal peptide" evidence="9">
    <location>
        <begin position="1"/>
        <end position="36"/>
    </location>
</feature>
<evidence type="ECO:0000259" key="10">
    <source>
        <dbReference type="Pfam" id="PF07715"/>
    </source>
</evidence>
<protein>
    <submittedName>
        <fullName evidence="12">TonB-dependent receptor</fullName>
    </submittedName>
</protein>
<evidence type="ECO:0000256" key="8">
    <source>
        <dbReference type="SAM" id="MobiDB-lite"/>
    </source>
</evidence>
<dbReference type="PANTHER" id="PTHR40980">
    <property type="entry name" value="PLUG DOMAIN-CONTAINING PROTEIN"/>
    <property type="match status" value="1"/>
</dbReference>
<dbReference type="InterPro" id="IPR039426">
    <property type="entry name" value="TonB-dep_rcpt-like"/>
</dbReference>
<evidence type="ECO:0000259" key="11">
    <source>
        <dbReference type="Pfam" id="PF14905"/>
    </source>
</evidence>
<dbReference type="InterPro" id="IPR037066">
    <property type="entry name" value="Plug_dom_sf"/>
</dbReference>
<evidence type="ECO:0000256" key="4">
    <source>
        <dbReference type="ARBA" id="ARBA00022692"/>
    </source>
</evidence>
<comment type="subcellular location">
    <subcellularLocation>
        <location evidence="1 7">Cell outer membrane</location>
        <topology evidence="1 7">Multi-pass membrane protein</topology>
    </subcellularLocation>
</comment>
<keyword evidence="5 7" id="KW-0472">Membrane</keyword>
<evidence type="ECO:0000256" key="9">
    <source>
        <dbReference type="SAM" id="SignalP"/>
    </source>
</evidence>
<dbReference type="InterPro" id="IPR012910">
    <property type="entry name" value="Plug_dom"/>
</dbReference>
<feature type="domain" description="TonB-dependent receptor plug" evidence="10">
    <location>
        <begin position="101"/>
        <end position="192"/>
    </location>
</feature>
<evidence type="ECO:0000313" key="12">
    <source>
        <dbReference type="EMBL" id="MDC7676614.1"/>
    </source>
</evidence>
<keyword evidence="6 7" id="KW-0998">Cell outer membrane</keyword>
<feature type="compositionally biased region" description="Gly residues" evidence="8">
    <location>
        <begin position="770"/>
        <end position="787"/>
    </location>
</feature>
<dbReference type="InterPro" id="IPR036942">
    <property type="entry name" value="Beta-barrel_TonB_sf"/>
</dbReference>
<dbReference type="Gene3D" id="2.40.170.20">
    <property type="entry name" value="TonB-dependent receptor, beta-barrel domain"/>
    <property type="match status" value="1"/>
</dbReference>
<evidence type="ECO:0000256" key="6">
    <source>
        <dbReference type="ARBA" id="ARBA00023237"/>
    </source>
</evidence>
<sequence length="787" mass="86388">MKNNNLSLSVSRFRALRNGTALGTLAALVIAAPVWAQSQTQAQTPVQTPVQTTTPAQAQPPATEKKPDEPLKTAPAEAEAQEGPTTTVTVAADRPQNRADRQVYDPKTDAETPVSVAADTLNKVPGVAVDPEGNVTLRGSGVTILVDGKPSTALQGENRAATLQSLSSEDIDTIEVMNNPGAQFSSEGSGGIINIVMKRGRFVQQKPTLTLNKGSDDRYGANFSASRQISPKLILNGSVNIRHDGRPNESTDDRKRINALTGETTRAITESYNPRLSDMMSINGGLNYQINDNDTLAGNLSYQRREGSNSGLSHSLIYDVNDVLTQDYNRISRGENNNETVEGTLRFDHKGDTEGETLKFNLRYSENTGDSQSENSTLYSYAVPARTDSTDRNNRDTKEKLLNLSGDYTHGLWGGDASTGFDIQNQKSYSRTLNQRTGGTSLIPDQDTITDIVQTISAFYVNYSKAYTDKLSLSSGLRVERTDVEIKTGVGGKSDYTNVTPSVNVSYILSQAERLRLGYSRRIRRPGAMELDPTIVYYSDQYASAGNADLKPQETDKFSVRYEYQKSGYSYNVEAFYSKDSKVIAPVSYYISDTVLLRTRANLGEQQSGGLEMSFDGKMTDKLRLRASGTVTYFEVQSYDRNYLPYERTGTNVSGRMNAEYKITAKDTLGVNVNVQGKRIDRESYTDPFSTANVNYSHRFSNKLFLSLNVTDIFESANTKTYTRSDTQEGIRERKQQGQVAYLTLRYVFGEVRGSQQQDDMPMGPRGPRGNWGGGQGGPGGPGGGPM</sequence>
<accession>A0ABT5HM00</accession>
<feature type="chain" id="PRO_5046862379" evidence="9">
    <location>
        <begin position="37"/>
        <end position="787"/>
    </location>
</feature>
<keyword evidence="4 7" id="KW-0812">Transmembrane</keyword>
<dbReference type="EMBL" id="JAQQKV010000002">
    <property type="protein sequence ID" value="MDC7676614.1"/>
    <property type="molecule type" value="Genomic_DNA"/>
</dbReference>
<evidence type="ECO:0000256" key="7">
    <source>
        <dbReference type="PROSITE-ProRule" id="PRU01360"/>
    </source>
</evidence>
<organism evidence="12 13">
    <name type="scientific">Asticcacaulis machinosus</name>
    <dbReference type="NCBI Taxonomy" id="2984211"/>
    <lineage>
        <taxon>Bacteria</taxon>
        <taxon>Pseudomonadati</taxon>
        <taxon>Pseudomonadota</taxon>
        <taxon>Alphaproteobacteria</taxon>
        <taxon>Caulobacterales</taxon>
        <taxon>Caulobacteraceae</taxon>
        <taxon>Asticcacaulis</taxon>
    </lineage>
</organism>
<feature type="compositionally biased region" description="Low complexity" evidence="8">
    <location>
        <begin position="43"/>
        <end position="62"/>
    </location>
</feature>
<dbReference type="InterPro" id="IPR041700">
    <property type="entry name" value="OMP_b-brl_3"/>
</dbReference>
<dbReference type="SUPFAM" id="SSF56935">
    <property type="entry name" value="Porins"/>
    <property type="match status" value="1"/>
</dbReference>
<dbReference type="Pfam" id="PF14905">
    <property type="entry name" value="OMP_b-brl_3"/>
    <property type="match status" value="1"/>
</dbReference>
<evidence type="ECO:0000256" key="5">
    <source>
        <dbReference type="ARBA" id="ARBA00023136"/>
    </source>
</evidence>
<keyword evidence="9" id="KW-0732">Signal</keyword>
<keyword evidence="3 7" id="KW-1134">Transmembrane beta strand</keyword>
<dbReference type="Pfam" id="PF07715">
    <property type="entry name" value="Plug"/>
    <property type="match status" value="1"/>
</dbReference>
<comment type="similarity">
    <text evidence="7">Belongs to the TonB-dependent receptor family.</text>
</comment>
<dbReference type="RefSeq" id="WP_272744947.1">
    <property type="nucleotide sequence ID" value="NZ_JAQQKV010000002.1"/>
</dbReference>
<proteinExistence type="inferred from homology"/>
<evidence type="ECO:0000256" key="2">
    <source>
        <dbReference type="ARBA" id="ARBA00022448"/>
    </source>
</evidence>
<dbReference type="Gene3D" id="2.170.130.10">
    <property type="entry name" value="TonB-dependent receptor, plug domain"/>
    <property type="match status" value="1"/>
</dbReference>